<keyword evidence="2" id="KW-1185">Reference proteome</keyword>
<name>A0ABR2L4R6_9EUKA</name>
<reference evidence="1 2" key="1">
    <citation type="submission" date="2024-04" db="EMBL/GenBank/DDBJ databases">
        <title>Tritrichomonas musculus Genome.</title>
        <authorList>
            <person name="Alves-Ferreira E."/>
            <person name="Grigg M."/>
            <person name="Lorenzi H."/>
            <person name="Galac M."/>
        </authorList>
    </citation>
    <scope>NUCLEOTIDE SEQUENCE [LARGE SCALE GENOMIC DNA]</scope>
    <source>
        <strain evidence="1 2">EAF2021</strain>
    </source>
</reference>
<proteinExistence type="predicted"/>
<dbReference type="Proteomes" id="UP001470230">
    <property type="component" value="Unassembled WGS sequence"/>
</dbReference>
<organism evidence="1 2">
    <name type="scientific">Tritrichomonas musculus</name>
    <dbReference type="NCBI Taxonomy" id="1915356"/>
    <lineage>
        <taxon>Eukaryota</taxon>
        <taxon>Metamonada</taxon>
        <taxon>Parabasalia</taxon>
        <taxon>Tritrichomonadida</taxon>
        <taxon>Tritrichomonadidae</taxon>
        <taxon>Tritrichomonas</taxon>
    </lineage>
</organism>
<accession>A0ABR2L4R6</accession>
<evidence type="ECO:0000313" key="2">
    <source>
        <dbReference type="Proteomes" id="UP001470230"/>
    </source>
</evidence>
<dbReference type="EMBL" id="JAPFFF010000001">
    <property type="protein sequence ID" value="KAK8898350.1"/>
    <property type="molecule type" value="Genomic_DNA"/>
</dbReference>
<evidence type="ECO:0000313" key="1">
    <source>
        <dbReference type="EMBL" id="KAK8898350.1"/>
    </source>
</evidence>
<gene>
    <name evidence="1" type="ORF">M9Y10_000635</name>
</gene>
<protein>
    <submittedName>
        <fullName evidence="1">Uncharacterized protein</fullName>
    </submittedName>
</protein>
<sequence>MNLKSSSSYPDDEFTNALQNPDSSVEDILSSTFFLSYWVQSDPYLFSFFSKNCDKLIEIGFQLNSESSFSFICLQILSTMESKLRNLFFTKTNLPKFLYDFLFKIDSYSNSSIKNYFYALPNFMVDIFNKVNPIFDTKYFLYLFNHIDNEYISNFIIRLMKFSPIGLAKAIKKVEPEQIIISNIFQNYDLNNQQCLLLKLLIDSKFSGNSCSILLEKMDEIIQNAIQNRNPKTFQFIEFIDNYSVNKFYLSKWKNVHLKIVPYLTTFCEIILNDNSFKFNSVLKSCASLSISIVSTTKMVSCCFFDIVRRLSSLFFVLKTNSFLHNCFIKAFNLLLSLGQITAQFLDDINLFNKILNCYKNRENECNASYFGHLRLISNDITKFVPFSNTIDLEKWNTVVVEQNKIQEDIIDKKFGGFVPLNLNSIKGSIFDLLDPPSFIQTKLILPVSA</sequence>
<comment type="caution">
    <text evidence="1">The sequence shown here is derived from an EMBL/GenBank/DDBJ whole genome shotgun (WGS) entry which is preliminary data.</text>
</comment>